<organism evidence="9 10">
    <name type="scientific">Zingiber officinale</name>
    <name type="common">Ginger</name>
    <name type="synonym">Amomum zingiber</name>
    <dbReference type="NCBI Taxonomy" id="94328"/>
    <lineage>
        <taxon>Eukaryota</taxon>
        <taxon>Viridiplantae</taxon>
        <taxon>Streptophyta</taxon>
        <taxon>Embryophyta</taxon>
        <taxon>Tracheophyta</taxon>
        <taxon>Spermatophyta</taxon>
        <taxon>Magnoliopsida</taxon>
        <taxon>Liliopsida</taxon>
        <taxon>Zingiberales</taxon>
        <taxon>Zingiberaceae</taxon>
        <taxon>Zingiber</taxon>
    </lineage>
</organism>
<dbReference type="GO" id="GO:0046872">
    <property type="term" value="F:metal ion binding"/>
    <property type="evidence" value="ECO:0007669"/>
    <property type="project" value="UniProtKB-KW"/>
</dbReference>
<dbReference type="Proteomes" id="UP000734854">
    <property type="component" value="Unassembled WGS sequence"/>
</dbReference>
<protein>
    <recommendedName>
        <fullName evidence="8">DDE Tnp4 domain-containing protein</fullName>
    </recommendedName>
</protein>
<keyword evidence="4" id="KW-0540">Nuclease</keyword>
<dbReference type="GO" id="GO:0016787">
    <property type="term" value="F:hydrolase activity"/>
    <property type="evidence" value="ECO:0007669"/>
    <property type="project" value="UniProtKB-KW"/>
</dbReference>
<keyword evidence="6" id="KW-0378">Hydrolase</keyword>
<dbReference type="PANTHER" id="PTHR22930:SF281">
    <property type="entry name" value="NUCLEASE"/>
    <property type="match status" value="1"/>
</dbReference>
<evidence type="ECO:0000313" key="9">
    <source>
        <dbReference type="EMBL" id="KAG6487304.1"/>
    </source>
</evidence>
<gene>
    <name evidence="9" type="ORF">ZIOFF_055890</name>
</gene>
<dbReference type="InterPro" id="IPR045249">
    <property type="entry name" value="HARBI1-like"/>
</dbReference>
<dbReference type="AlphaFoldDB" id="A0A8J5FCZ8"/>
<evidence type="ECO:0000256" key="7">
    <source>
        <dbReference type="ARBA" id="ARBA00023242"/>
    </source>
</evidence>
<evidence type="ECO:0000256" key="4">
    <source>
        <dbReference type="ARBA" id="ARBA00022722"/>
    </source>
</evidence>
<comment type="subcellular location">
    <subcellularLocation>
        <location evidence="2">Nucleus</location>
    </subcellularLocation>
</comment>
<comment type="similarity">
    <text evidence="3">Belongs to the HARBI1 family.</text>
</comment>
<dbReference type="Pfam" id="PF13359">
    <property type="entry name" value="DDE_Tnp_4"/>
    <property type="match status" value="1"/>
</dbReference>
<evidence type="ECO:0000259" key="8">
    <source>
        <dbReference type="Pfam" id="PF13359"/>
    </source>
</evidence>
<dbReference type="GO" id="GO:0005634">
    <property type="term" value="C:nucleus"/>
    <property type="evidence" value="ECO:0007669"/>
    <property type="project" value="UniProtKB-SubCell"/>
</dbReference>
<accession>A0A8J5FCZ8</accession>
<proteinExistence type="inferred from homology"/>
<dbReference type="EMBL" id="JACMSC010000015">
    <property type="protein sequence ID" value="KAG6487304.1"/>
    <property type="molecule type" value="Genomic_DNA"/>
</dbReference>
<evidence type="ECO:0000256" key="2">
    <source>
        <dbReference type="ARBA" id="ARBA00004123"/>
    </source>
</evidence>
<evidence type="ECO:0000313" key="10">
    <source>
        <dbReference type="Proteomes" id="UP000734854"/>
    </source>
</evidence>
<evidence type="ECO:0000256" key="1">
    <source>
        <dbReference type="ARBA" id="ARBA00001968"/>
    </source>
</evidence>
<dbReference type="GO" id="GO:0004518">
    <property type="term" value="F:nuclease activity"/>
    <property type="evidence" value="ECO:0007669"/>
    <property type="project" value="UniProtKB-KW"/>
</dbReference>
<keyword evidence="10" id="KW-1185">Reference proteome</keyword>
<comment type="caution">
    <text evidence="9">The sequence shown here is derived from an EMBL/GenBank/DDBJ whole genome shotgun (WGS) entry which is preliminary data.</text>
</comment>
<keyword evidence="5" id="KW-0479">Metal-binding</keyword>
<evidence type="ECO:0000256" key="5">
    <source>
        <dbReference type="ARBA" id="ARBA00022723"/>
    </source>
</evidence>
<reference evidence="9 10" key="1">
    <citation type="submission" date="2020-08" db="EMBL/GenBank/DDBJ databases">
        <title>Plant Genome Project.</title>
        <authorList>
            <person name="Zhang R.-G."/>
        </authorList>
    </citation>
    <scope>NUCLEOTIDE SEQUENCE [LARGE SCALE GENOMIC DNA]</scope>
    <source>
        <tissue evidence="9">Rhizome</tissue>
    </source>
</reference>
<evidence type="ECO:0000256" key="6">
    <source>
        <dbReference type="ARBA" id="ARBA00022801"/>
    </source>
</evidence>
<dbReference type="PANTHER" id="PTHR22930">
    <property type="match status" value="1"/>
</dbReference>
<keyword evidence="7" id="KW-0539">Nucleus</keyword>
<feature type="domain" description="DDE Tnp4" evidence="8">
    <location>
        <begin position="47"/>
        <end position="105"/>
    </location>
</feature>
<comment type="cofactor">
    <cofactor evidence="1">
        <name>a divalent metal cation</name>
        <dbReference type="ChEBI" id="CHEBI:60240"/>
    </cofactor>
</comment>
<evidence type="ECO:0000256" key="3">
    <source>
        <dbReference type="ARBA" id="ARBA00006958"/>
    </source>
</evidence>
<name>A0A8J5FCZ8_ZINOF</name>
<sequence>MRTHRSASIRIDTDTTSIQVYVTLQEPIAADSIDWRWKWFKNCLGALDGTHIKVRVPTEDRPRYRTRKGEIATNVLAACSQDMQFTYVLSGWEGSAVDSRVNMASNPSGESYNPKRPGKNKHQWSAIEDAVLIEALMQLNNARYLRNKNEKGFRPGHGLKLQQMLEVSLPGHGIKAKNWL</sequence>
<dbReference type="InterPro" id="IPR027806">
    <property type="entry name" value="HARBI1_dom"/>
</dbReference>